<keyword evidence="3 8" id="KW-0328">Glycosyltransferase</keyword>
<protein>
    <recommendedName>
        <fullName evidence="8">NAD(P)(+)--arginine ADP-ribosyltransferase</fullName>
        <ecNumber evidence="8">2.4.2.31</ecNumber>
    </recommendedName>
    <alternativeName>
        <fullName evidence="8">Mono(ADP-ribosyl)transferase</fullName>
    </alternativeName>
</protein>
<dbReference type="GO" id="GO:0106274">
    <property type="term" value="F:NAD+-protein-arginine ADP-ribosyltransferase activity"/>
    <property type="evidence" value="ECO:0007669"/>
    <property type="project" value="UniProtKB-EC"/>
</dbReference>
<keyword evidence="6" id="KW-0560">Oxidoreductase</keyword>
<dbReference type="OrthoDB" id="8250697at2759"/>
<evidence type="ECO:0000256" key="5">
    <source>
        <dbReference type="ARBA" id="ARBA00022695"/>
    </source>
</evidence>
<dbReference type="GO" id="GO:0016779">
    <property type="term" value="F:nucleotidyltransferase activity"/>
    <property type="evidence" value="ECO:0007669"/>
    <property type="project" value="UniProtKB-KW"/>
</dbReference>
<keyword evidence="8" id="KW-0521">NADP</keyword>
<dbReference type="PROSITE" id="PS51387">
    <property type="entry name" value="FAD_PCMH"/>
    <property type="match status" value="1"/>
</dbReference>
<dbReference type="PROSITE" id="PS00862">
    <property type="entry name" value="OX2_COVAL_FAD"/>
    <property type="match status" value="1"/>
</dbReference>
<dbReference type="Pfam" id="PF01565">
    <property type="entry name" value="FAD_binding_4"/>
    <property type="match status" value="1"/>
</dbReference>
<dbReference type="UniPathway" id="UPA00991">
    <property type="reaction ID" value="UER00939"/>
</dbReference>
<dbReference type="AlphaFoldDB" id="A0A814WB12"/>
<organism evidence="10 11">
    <name type="scientific">Adineta steineri</name>
    <dbReference type="NCBI Taxonomy" id="433720"/>
    <lineage>
        <taxon>Eukaryota</taxon>
        <taxon>Metazoa</taxon>
        <taxon>Spiralia</taxon>
        <taxon>Gnathifera</taxon>
        <taxon>Rotifera</taxon>
        <taxon>Eurotatoria</taxon>
        <taxon>Bdelloidea</taxon>
        <taxon>Adinetida</taxon>
        <taxon>Adinetidae</taxon>
        <taxon>Adineta</taxon>
    </lineage>
</organism>
<comment type="caution">
    <text evidence="10">The sequence shown here is derived from an EMBL/GenBank/DDBJ whole genome shotgun (WGS) entry which is preliminary data.</text>
</comment>
<accession>A0A814WB12</accession>
<comment type="similarity">
    <text evidence="1">Belongs to the oxygen-dependent FAD-linked oxidoreductase family.</text>
</comment>
<evidence type="ECO:0000256" key="2">
    <source>
        <dbReference type="ARBA" id="ARBA00009558"/>
    </source>
</evidence>
<dbReference type="GO" id="GO:0071949">
    <property type="term" value="F:FAD binding"/>
    <property type="evidence" value="ECO:0007669"/>
    <property type="project" value="InterPro"/>
</dbReference>
<dbReference type="Pfam" id="PF01129">
    <property type="entry name" value="ART"/>
    <property type="match status" value="1"/>
</dbReference>
<comment type="catalytic activity">
    <reaction evidence="7 8">
        <text>L-arginyl-[protein] + NAD(+) = N(omega)-(ADP-D-ribosyl)-L-arginyl-[protein] + nicotinamide + H(+)</text>
        <dbReference type="Rhea" id="RHEA:19149"/>
        <dbReference type="Rhea" id="RHEA-COMP:10532"/>
        <dbReference type="Rhea" id="RHEA-COMP:15087"/>
        <dbReference type="ChEBI" id="CHEBI:15378"/>
        <dbReference type="ChEBI" id="CHEBI:17154"/>
        <dbReference type="ChEBI" id="CHEBI:29965"/>
        <dbReference type="ChEBI" id="CHEBI:57540"/>
        <dbReference type="ChEBI" id="CHEBI:142554"/>
        <dbReference type="EC" id="2.4.2.31"/>
    </reaction>
</comment>
<dbReference type="PANTHER" id="PTHR32448">
    <property type="entry name" value="OS08G0158400 PROTEIN"/>
    <property type="match status" value="1"/>
</dbReference>
<dbReference type="SUPFAM" id="SSF56399">
    <property type="entry name" value="ADP-ribosylation"/>
    <property type="match status" value="1"/>
</dbReference>
<comment type="similarity">
    <text evidence="2 8">Belongs to the Arg-specific ADP-ribosyltransferase family.</text>
</comment>
<evidence type="ECO:0000313" key="10">
    <source>
        <dbReference type="EMBL" id="CAF1202760.1"/>
    </source>
</evidence>
<evidence type="ECO:0000256" key="4">
    <source>
        <dbReference type="ARBA" id="ARBA00022679"/>
    </source>
</evidence>
<evidence type="ECO:0000256" key="1">
    <source>
        <dbReference type="ARBA" id="ARBA00005466"/>
    </source>
</evidence>
<evidence type="ECO:0000256" key="3">
    <source>
        <dbReference type="ARBA" id="ARBA00022676"/>
    </source>
</evidence>
<evidence type="ECO:0000256" key="6">
    <source>
        <dbReference type="ARBA" id="ARBA00023002"/>
    </source>
</evidence>
<evidence type="ECO:0000313" key="11">
    <source>
        <dbReference type="Proteomes" id="UP000663891"/>
    </source>
</evidence>
<keyword evidence="4 8" id="KW-0808">Transferase</keyword>
<sequence>MIINNDNFQQYKIGKQILIKTLLSTSKHIRIASQFCKINKKTNDQLNVICVYEICTSKSALNIEDISEFPDDQEVLILPYSRFEIIDIQYTRSDTSRIEIRLKQLNLITTTHLPNYRFTRTNNNDLYTCLSSLLPLSVRTIYPCSTIANQNSFQYECVHFNITNLSAIRGGRFSHSPAVIVYVTDSSDVQNVLACAAKLNYVVNALSGGHSYEGYGLGSTYNNIIINMEGINYININQHDRTGTFGAGTRLGPIYYGVYQSDNYTINAGSCPWVGLAGHALGGGYGLLSRLHGLLSDNVLEMKAVNAHGELLTINETHEPDLYWALRGGGGGSFVIVTEFKIRLVKAPTLTTQYSLVWHPNASKLVIQRYQLLMFNNTIFNLSNDLFLSMNVNHLEIRISITYFGIELDVLKRTVALFLETLPTPNETKIHSEDWLTFVYDGLGLGNSNVDHRHLLLKNSTMPTYCFKAKHLFFDKPISDHSLDQFLNRISLGIGELYITFNPWDGHIHTIPIDKTAFPHRRYKFGIQLMIYCNDTNSEKKQMKWLNEIYSTIYRDSTKHSYINYMDRDVKNWMDYYYNTHQQILHNLKYIYDKNNRFYFEKTIK</sequence>
<dbReference type="InterPro" id="IPR036318">
    <property type="entry name" value="FAD-bd_PCMH-like_sf"/>
</dbReference>
<evidence type="ECO:0000259" key="9">
    <source>
        <dbReference type="PROSITE" id="PS51387"/>
    </source>
</evidence>
<dbReference type="Gene3D" id="3.40.462.20">
    <property type="match status" value="1"/>
</dbReference>
<dbReference type="GO" id="GO:0016491">
    <property type="term" value="F:oxidoreductase activity"/>
    <property type="evidence" value="ECO:0007669"/>
    <property type="project" value="UniProtKB-KW"/>
</dbReference>
<dbReference type="EC" id="2.4.2.31" evidence="8"/>
<name>A0A814WB12_9BILA</name>
<dbReference type="EMBL" id="CAJNON010000334">
    <property type="protein sequence ID" value="CAF1202760.1"/>
    <property type="molecule type" value="Genomic_DNA"/>
</dbReference>
<proteinExistence type="inferred from homology"/>
<feature type="domain" description="FAD-binding PCMH-type" evidence="9">
    <location>
        <begin position="173"/>
        <end position="347"/>
    </location>
</feature>
<dbReference type="PROSITE" id="PS51996">
    <property type="entry name" value="TR_MART"/>
    <property type="match status" value="1"/>
</dbReference>
<dbReference type="InterPro" id="IPR016169">
    <property type="entry name" value="FAD-bd_PCMH_sub2"/>
</dbReference>
<gene>
    <name evidence="10" type="ORF">VCS650_LOCUS25727</name>
</gene>
<dbReference type="InterPro" id="IPR016166">
    <property type="entry name" value="FAD-bd_PCMH"/>
</dbReference>
<dbReference type="InterPro" id="IPR000768">
    <property type="entry name" value="ART"/>
</dbReference>
<reference evidence="10" key="1">
    <citation type="submission" date="2021-02" db="EMBL/GenBank/DDBJ databases">
        <authorList>
            <person name="Nowell W R."/>
        </authorList>
    </citation>
    <scope>NUCLEOTIDE SEQUENCE</scope>
</reference>
<dbReference type="InterPro" id="IPR006093">
    <property type="entry name" value="Oxy_OxRdtase_FAD_BS"/>
</dbReference>
<dbReference type="Gene3D" id="3.30.465.10">
    <property type="match status" value="1"/>
</dbReference>
<dbReference type="SUPFAM" id="SSF56176">
    <property type="entry name" value="FAD-binding/transporter-associated domain-like"/>
    <property type="match status" value="1"/>
</dbReference>
<dbReference type="Gene3D" id="3.90.176.10">
    <property type="entry name" value="Toxin ADP-ribosyltransferase, Chain A, domain 1"/>
    <property type="match status" value="1"/>
</dbReference>
<dbReference type="Proteomes" id="UP000663891">
    <property type="component" value="Unassembled WGS sequence"/>
</dbReference>
<evidence type="ECO:0000256" key="8">
    <source>
        <dbReference type="RuleBase" id="RU361228"/>
    </source>
</evidence>
<keyword evidence="5" id="KW-0548">Nucleotidyltransferase</keyword>
<dbReference type="InterPro" id="IPR006094">
    <property type="entry name" value="Oxid_FAD_bind_N"/>
</dbReference>
<keyword evidence="8" id="KW-0520">NAD</keyword>
<evidence type="ECO:0000256" key="7">
    <source>
        <dbReference type="ARBA" id="ARBA00047597"/>
    </source>
</evidence>